<keyword evidence="2" id="KW-1185">Reference proteome</keyword>
<evidence type="ECO:0000313" key="1">
    <source>
        <dbReference type="EMBL" id="CAG8518693.1"/>
    </source>
</evidence>
<dbReference type="EMBL" id="CAJVPV010002135">
    <property type="protein sequence ID" value="CAG8518693.1"/>
    <property type="molecule type" value="Genomic_DNA"/>
</dbReference>
<dbReference type="Proteomes" id="UP000789342">
    <property type="component" value="Unassembled WGS sequence"/>
</dbReference>
<comment type="caution">
    <text evidence="1">The sequence shown here is derived from an EMBL/GenBank/DDBJ whole genome shotgun (WGS) entry which is preliminary data.</text>
</comment>
<reference evidence="1" key="1">
    <citation type="submission" date="2021-06" db="EMBL/GenBank/DDBJ databases">
        <authorList>
            <person name="Kallberg Y."/>
            <person name="Tangrot J."/>
            <person name="Rosling A."/>
        </authorList>
    </citation>
    <scope>NUCLEOTIDE SEQUENCE</scope>
    <source>
        <strain evidence="1">CL551</strain>
    </source>
</reference>
<sequence>MQQIRQGIQKTISGRAASITMKGAHPYKAMTEHCSTVTLRRHAINAANVRKVAIIYPNNVLAMNVYMVQEFKAQLIQPILNNTVTSICDMHLEYQSVMDDMAKKKQMVWKPNAPQAEELMTSTTNEYYPGAKKKHRNSKRRIKRTIINMSQEWKRDRTYHHYAIASIGAKLKTTWHNSILQPYLPWNPDTAKRKWKNRTLCQEIGSGSQPEQSHRIIRIRDITGKRPNFEFICASRNDRKEGYKRVNASNPAVTKEIENEPEITISNGNSNLDVCIVDSPCNIQPSDTPPPWKTC</sequence>
<protein>
    <submittedName>
        <fullName evidence="1">50_t:CDS:1</fullName>
    </submittedName>
</protein>
<dbReference type="AlphaFoldDB" id="A0A9N9A5W2"/>
<name>A0A9N9A5W2_9GLOM</name>
<proteinExistence type="predicted"/>
<organism evidence="1 2">
    <name type="scientific">Acaulospora morrowiae</name>
    <dbReference type="NCBI Taxonomy" id="94023"/>
    <lineage>
        <taxon>Eukaryota</taxon>
        <taxon>Fungi</taxon>
        <taxon>Fungi incertae sedis</taxon>
        <taxon>Mucoromycota</taxon>
        <taxon>Glomeromycotina</taxon>
        <taxon>Glomeromycetes</taxon>
        <taxon>Diversisporales</taxon>
        <taxon>Acaulosporaceae</taxon>
        <taxon>Acaulospora</taxon>
    </lineage>
</organism>
<accession>A0A9N9A5W2</accession>
<evidence type="ECO:0000313" key="2">
    <source>
        <dbReference type="Proteomes" id="UP000789342"/>
    </source>
</evidence>
<gene>
    <name evidence="1" type="ORF">AMORRO_LOCUS4091</name>
</gene>